<feature type="transmembrane region" description="Helical" evidence="7">
    <location>
        <begin position="281"/>
        <end position="300"/>
    </location>
</feature>
<feature type="transmembrane region" description="Helical" evidence="7">
    <location>
        <begin position="185"/>
        <end position="205"/>
    </location>
</feature>
<gene>
    <name evidence="9" type="ORF">GWI72_02455</name>
</gene>
<evidence type="ECO:0000256" key="3">
    <source>
        <dbReference type="ARBA" id="ARBA00022692"/>
    </source>
</evidence>
<feature type="domain" description="EamA" evidence="8">
    <location>
        <begin position="186"/>
        <end position="322"/>
    </location>
</feature>
<accession>A0A7X5F260</accession>
<evidence type="ECO:0000256" key="7">
    <source>
        <dbReference type="SAM" id="Phobius"/>
    </source>
</evidence>
<keyword evidence="4 7" id="KW-1133">Transmembrane helix</keyword>
<dbReference type="AlphaFoldDB" id="A0A7X5F260"/>
<sequence length="345" mass="37348">MALRDAGEPQSPQGQPDPRPDEVAAPQVLDRTEYRPLLGIGLKVASTLIFSIMVVALKIAAERVPIGQVVFARNFFGILPVLMMLLWQRQLTTAVRTHQPLGHIGRATVGISAMICSFTSLKYLPLPDATAIGFASPLFVVVLAFLFLGEAVRIYRWSAVALGFVGILIILSPHMGGLTITGATWFGAAAAALGALFSAMAMIFVRKLCETERTSTIVLWFSACASVMALATIPLGWLDPSFAWVLPDWETAALLIFVGLSGGVGQIVMTEAYRYADASTIAPFDYANMIWAVVLGWMFFAEVPVWQVIVGSLIVTAAGLFVMFRERQLGRDDTKAREASGPLRP</sequence>
<keyword evidence="3 7" id="KW-0812">Transmembrane</keyword>
<evidence type="ECO:0000256" key="1">
    <source>
        <dbReference type="ARBA" id="ARBA00004141"/>
    </source>
</evidence>
<organism evidence="9 10">
    <name type="scientific">Pannonibacter tanglangensis</name>
    <dbReference type="NCBI Taxonomy" id="2750084"/>
    <lineage>
        <taxon>Bacteria</taxon>
        <taxon>Pseudomonadati</taxon>
        <taxon>Pseudomonadota</taxon>
        <taxon>Alphaproteobacteria</taxon>
        <taxon>Hyphomicrobiales</taxon>
        <taxon>Stappiaceae</taxon>
        <taxon>Pannonibacter</taxon>
    </lineage>
</organism>
<comment type="caution">
    <text evidence="9">The sequence shown here is derived from an EMBL/GenBank/DDBJ whole genome shotgun (WGS) entry which is preliminary data.</text>
</comment>
<evidence type="ECO:0000256" key="4">
    <source>
        <dbReference type="ARBA" id="ARBA00022989"/>
    </source>
</evidence>
<feature type="transmembrane region" description="Helical" evidence="7">
    <location>
        <begin position="37"/>
        <end position="60"/>
    </location>
</feature>
<evidence type="ECO:0000259" key="8">
    <source>
        <dbReference type="Pfam" id="PF00892"/>
    </source>
</evidence>
<feature type="transmembrane region" description="Helical" evidence="7">
    <location>
        <begin position="66"/>
        <end position="87"/>
    </location>
</feature>
<dbReference type="PANTHER" id="PTHR22911">
    <property type="entry name" value="ACYL-MALONYL CONDENSING ENZYME-RELATED"/>
    <property type="match status" value="1"/>
</dbReference>
<dbReference type="EMBL" id="JAABLQ010000001">
    <property type="protein sequence ID" value="NBN77124.1"/>
    <property type="molecule type" value="Genomic_DNA"/>
</dbReference>
<feature type="region of interest" description="Disordered" evidence="6">
    <location>
        <begin position="1"/>
        <end position="23"/>
    </location>
</feature>
<evidence type="ECO:0000256" key="6">
    <source>
        <dbReference type="SAM" id="MobiDB-lite"/>
    </source>
</evidence>
<dbReference type="RefSeq" id="WP_161707779.1">
    <property type="nucleotide sequence ID" value="NZ_JAABLQ010000001.1"/>
</dbReference>
<keyword evidence="10" id="KW-1185">Reference proteome</keyword>
<evidence type="ECO:0000313" key="10">
    <source>
        <dbReference type="Proteomes" id="UP000586722"/>
    </source>
</evidence>
<evidence type="ECO:0000313" key="9">
    <source>
        <dbReference type="EMBL" id="NBN77124.1"/>
    </source>
</evidence>
<keyword evidence="5 7" id="KW-0472">Membrane</keyword>
<comment type="similarity">
    <text evidence="2">Belongs to the drug/metabolite transporter (DMT) superfamily. 10 TMS drug/metabolite exporter (DME) (TC 2.A.7.3) family.</text>
</comment>
<dbReference type="Proteomes" id="UP000586722">
    <property type="component" value="Unassembled WGS sequence"/>
</dbReference>
<evidence type="ECO:0000256" key="2">
    <source>
        <dbReference type="ARBA" id="ARBA00009853"/>
    </source>
</evidence>
<feature type="domain" description="EamA" evidence="8">
    <location>
        <begin position="38"/>
        <end position="171"/>
    </location>
</feature>
<dbReference type="SUPFAM" id="SSF103481">
    <property type="entry name" value="Multidrug resistance efflux transporter EmrE"/>
    <property type="match status" value="2"/>
</dbReference>
<reference evidence="10" key="1">
    <citation type="submission" date="2020-01" db="EMBL/GenBank/DDBJ databases">
        <authorList>
            <person name="Fang Y."/>
            <person name="Sun R."/>
            <person name="Nie L."/>
            <person name="He J."/>
            <person name="Hao L."/>
            <person name="Wang L."/>
            <person name="Su S."/>
            <person name="Lv E."/>
            <person name="Zhang Z."/>
            <person name="Xie R."/>
            <person name="Liu H."/>
        </authorList>
    </citation>
    <scope>NUCLEOTIDE SEQUENCE [LARGE SCALE GENOMIC DNA]</scope>
    <source>
        <strain evidence="10">XCT-53</strain>
    </source>
</reference>
<dbReference type="InterPro" id="IPR037185">
    <property type="entry name" value="EmrE-like"/>
</dbReference>
<evidence type="ECO:0000256" key="5">
    <source>
        <dbReference type="ARBA" id="ARBA00023136"/>
    </source>
</evidence>
<proteinExistence type="inferred from homology"/>
<feature type="transmembrane region" description="Helical" evidence="7">
    <location>
        <begin position="130"/>
        <end position="148"/>
    </location>
</feature>
<dbReference type="GO" id="GO:0016020">
    <property type="term" value="C:membrane"/>
    <property type="evidence" value="ECO:0007669"/>
    <property type="project" value="UniProtKB-SubCell"/>
</dbReference>
<feature type="transmembrane region" description="Helical" evidence="7">
    <location>
        <begin position="155"/>
        <end position="173"/>
    </location>
</feature>
<name>A0A7X5F260_9HYPH</name>
<feature type="transmembrane region" description="Helical" evidence="7">
    <location>
        <begin position="217"/>
        <end position="237"/>
    </location>
</feature>
<dbReference type="Pfam" id="PF00892">
    <property type="entry name" value="EamA"/>
    <property type="match status" value="2"/>
</dbReference>
<protein>
    <submittedName>
        <fullName evidence="9">EamA family transporter</fullName>
    </submittedName>
</protein>
<feature type="transmembrane region" description="Helical" evidence="7">
    <location>
        <begin position="306"/>
        <end position="324"/>
    </location>
</feature>
<dbReference type="PANTHER" id="PTHR22911:SF6">
    <property type="entry name" value="SOLUTE CARRIER FAMILY 35 MEMBER G1"/>
    <property type="match status" value="1"/>
</dbReference>
<comment type="subcellular location">
    <subcellularLocation>
        <location evidence="1">Membrane</location>
        <topology evidence="1">Multi-pass membrane protein</topology>
    </subcellularLocation>
</comment>
<feature type="transmembrane region" description="Helical" evidence="7">
    <location>
        <begin position="249"/>
        <end position="269"/>
    </location>
</feature>
<dbReference type="InterPro" id="IPR000620">
    <property type="entry name" value="EamA_dom"/>
</dbReference>